<dbReference type="EMBL" id="CM056806">
    <property type="protein sequence ID" value="KAJ8704999.1"/>
    <property type="molecule type" value="Genomic_DNA"/>
</dbReference>
<gene>
    <name evidence="1" type="ORF">PYW08_012319</name>
</gene>
<evidence type="ECO:0000313" key="1">
    <source>
        <dbReference type="EMBL" id="KAJ8704999.1"/>
    </source>
</evidence>
<keyword evidence="2" id="KW-1185">Reference proteome</keyword>
<sequence length="577" mass="67452">MNMDKLIQCRICLVENVRMYVVANKNLQETYKKLTDVPFVTKDRRPLLACYFCYTKLKQSWRLQRKCLEAEEWFTQVLSEDCEASPQLNQEKLKFSGYGISPIKHVSIYDEFEIENVTIKEELPDDCEEQDASGKQKEDYQKDSEKTFQERPSVSVKIEVEDSNAPTNDSNREDIPPKQSQLPPQYTSVVDLKIEVQEDTPTQIPESEDSTKISEQDPIDFTPFLDLKIEVEEEQGTAPRQFPEPEYIVPQHSMMEFNTEVEQDMAKKQAEMAKRTLGMKKQKLDERRTIPEHTITTQHMVTKAAAKMLPNLQTPMSEPVSIFLKPFPDDNPEGNCAMDNAQMGHYLDSSFSNDFSSKMLSVQLYNCEQCQRSFSDPNDFKKHIHEHANVSGDEEDADKPYKCSQCDRRFILKKSLKSHIRIHTGEKPFKCEICLRSYSNRDDLLQHYRMHRVSRPHRCDYCQRGFRSKHILISHIRVHTGEKPFKCDECQRCFSAASNLTRHMRVHTSEKPHKCDICARSFNEKSHLTRHVRSHTGERPFKCEICRRGFSDKSNMQRHVRRHKGEKSCKIVFKKND</sequence>
<name>A0ACC2PZT8_9NEOP</name>
<evidence type="ECO:0000313" key="2">
    <source>
        <dbReference type="Proteomes" id="UP001231649"/>
    </source>
</evidence>
<organism evidence="1 2">
    <name type="scientific">Mythimna loreyi</name>
    <dbReference type="NCBI Taxonomy" id="667449"/>
    <lineage>
        <taxon>Eukaryota</taxon>
        <taxon>Metazoa</taxon>
        <taxon>Ecdysozoa</taxon>
        <taxon>Arthropoda</taxon>
        <taxon>Hexapoda</taxon>
        <taxon>Insecta</taxon>
        <taxon>Pterygota</taxon>
        <taxon>Neoptera</taxon>
        <taxon>Endopterygota</taxon>
        <taxon>Lepidoptera</taxon>
        <taxon>Glossata</taxon>
        <taxon>Ditrysia</taxon>
        <taxon>Noctuoidea</taxon>
        <taxon>Noctuidae</taxon>
        <taxon>Noctuinae</taxon>
        <taxon>Hadenini</taxon>
        <taxon>Mythimna</taxon>
    </lineage>
</organism>
<dbReference type="Proteomes" id="UP001231649">
    <property type="component" value="Chromosome 30"/>
</dbReference>
<protein>
    <submittedName>
        <fullName evidence="1">Uncharacterized protein</fullName>
    </submittedName>
</protein>
<proteinExistence type="predicted"/>
<accession>A0ACC2PZT8</accession>
<comment type="caution">
    <text evidence="1">The sequence shown here is derived from an EMBL/GenBank/DDBJ whole genome shotgun (WGS) entry which is preliminary data.</text>
</comment>
<reference evidence="1" key="1">
    <citation type="submission" date="2023-03" db="EMBL/GenBank/DDBJ databases">
        <title>Chromosome-level genomes of two armyworms, Mythimna separata and Mythimna loreyi, provide insights into the biosynthesis and reception of sex pheromones.</title>
        <authorList>
            <person name="Zhao H."/>
        </authorList>
    </citation>
    <scope>NUCLEOTIDE SEQUENCE</scope>
    <source>
        <strain evidence="1">BeijingLab</strain>
    </source>
</reference>